<dbReference type="Proteomes" id="UP000053831">
    <property type="component" value="Unassembled WGS sequence"/>
</dbReference>
<proteinExistence type="predicted"/>
<keyword evidence="2" id="KW-0472">Membrane</keyword>
<protein>
    <submittedName>
        <fullName evidence="3">Uncharacterized protein</fullName>
    </submittedName>
</protein>
<keyword evidence="2" id="KW-1133">Transmembrane helix</keyword>
<reference evidence="3 4" key="1">
    <citation type="submission" date="2015-07" db="EMBL/GenBank/DDBJ databases">
        <title>The genome of the fungus Escovopsis weberi, a specialized disease agent of ant agriculture.</title>
        <authorList>
            <person name="de Man T.J."/>
            <person name="Stajich J.E."/>
            <person name="Kubicek C.P."/>
            <person name="Chenthamara K."/>
            <person name="Atanasova L."/>
            <person name="Druzhinina I.S."/>
            <person name="Birnbaum S."/>
            <person name="Barribeau S.M."/>
            <person name="Teiling C."/>
            <person name="Suen G."/>
            <person name="Currie C."/>
            <person name="Gerardo N.M."/>
        </authorList>
    </citation>
    <scope>NUCLEOTIDE SEQUENCE [LARGE SCALE GENOMIC DNA]</scope>
</reference>
<evidence type="ECO:0000313" key="4">
    <source>
        <dbReference type="Proteomes" id="UP000053831"/>
    </source>
</evidence>
<feature type="region of interest" description="Disordered" evidence="1">
    <location>
        <begin position="328"/>
        <end position="390"/>
    </location>
</feature>
<keyword evidence="2" id="KW-0812">Transmembrane</keyword>
<feature type="region of interest" description="Disordered" evidence="1">
    <location>
        <begin position="79"/>
        <end position="107"/>
    </location>
</feature>
<dbReference type="EMBL" id="LGSR01000020">
    <property type="protein sequence ID" value="KOS19347.1"/>
    <property type="molecule type" value="Genomic_DNA"/>
</dbReference>
<organism evidence="3 4">
    <name type="scientific">Escovopsis weberi</name>
    <dbReference type="NCBI Taxonomy" id="150374"/>
    <lineage>
        <taxon>Eukaryota</taxon>
        <taxon>Fungi</taxon>
        <taxon>Dikarya</taxon>
        <taxon>Ascomycota</taxon>
        <taxon>Pezizomycotina</taxon>
        <taxon>Sordariomycetes</taxon>
        <taxon>Hypocreomycetidae</taxon>
        <taxon>Hypocreales</taxon>
        <taxon>Hypocreaceae</taxon>
        <taxon>Escovopsis</taxon>
    </lineage>
</organism>
<feature type="region of interest" description="Disordered" evidence="1">
    <location>
        <begin position="179"/>
        <end position="205"/>
    </location>
</feature>
<feature type="compositionally biased region" description="Pro residues" evidence="1">
    <location>
        <begin position="249"/>
        <end position="271"/>
    </location>
</feature>
<accession>A0A0M8MYC6</accession>
<gene>
    <name evidence="3" type="ORF">ESCO_000421</name>
</gene>
<feature type="region of interest" description="Disordered" evidence="1">
    <location>
        <begin position="232"/>
        <end position="290"/>
    </location>
</feature>
<feature type="compositionally biased region" description="Low complexity" evidence="1">
    <location>
        <begin position="272"/>
        <end position="287"/>
    </location>
</feature>
<name>A0A0M8MYC6_ESCWE</name>
<evidence type="ECO:0000313" key="3">
    <source>
        <dbReference type="EMBL" id="KOS19347.1"/>
    </source>
</evidence>
<keyword evidence="4" id="KW-1185">Reference proteome</keyword>
<evidence type="ECO:0000256" key="1">
    <source>
        <dbReference type="SAM" id="MobiDB-lite"/>
    </source>
</evidence>
<sequence length="390" mass="42312">MQIGLTWRIHETAKTLGISGSLFRSAPINIIDPLASSSTRPPHPRLDRPTAIGIGVGLVVLFALAVCLLAIHSARRNASSEPDQCYPDGDFPGTPQNPTPTPTGPWHQAVSRAKRWTVLHSRSHAPQSLLNGTNGDYYNRMEAAANQPGRLKYVHDPRLANRGPDNAFLTHQAYKPDTHISRSDAGAEGTTPRAPSPVAPIRKQPPQTPDYFLWQAYIDTVQNASRVPKPAPLHTCPPLAPSSPLSSPSSPPVFSPVSPPVFTPLTPPLSTPPSTARSGGSRSRFSSALTTPKVRLSRRLIPSILHLRPSSTDAPEDNQLRISPPIMHYDTRFDGTTPPPSSKAALPSSRDIEMGQLALDGDSPRGGKTPRKKPHLYIEVPMRNDENDLF</sequence>
<comment type="caution">
    <text evidence="3">The sequence shown here is derived from an EMBL/GenBank/DDBJ whole genome shotgun (WGS) entry which is preliminary data.</text>
</comment>
<feature type="transmembrane region" description="Helical" evidence="2">
    <location>
        <begin position="51"/>
        <end position="71"/>
    </location>
</feature>
<evidence type="ECO:0000256" key="2">
    <source>
        <dbReference type="SAM" id="Phobius"/>
    </source>
</evidence>
<dbReference type="AlphaFoldDB" id="A0A0M8MYC6"/>